<feature type="compositionally biased region" description="Pro residues" evidence="1">
    <location>
        <begin position="355"/>
        <end position="364"/>
    </location>
</feature>
<dbReference type="RefSeq" id="WP_311705666.1">
    <property type="nucleotide sequence ID" value="NZ_JAVREL010000010.1"/>
</dbReference>
<feature type="region of interest" description="Disordered" evidence="1">
    <location>
        <begin position="341"/>
        <end position="364"/>
    </location>
</feature>
<evidence type="ECO:0000313" key="3">
    <source>
        <dbReference type="Proteomes" id="UP001183246"/>
    </source>
</evidence>
<keyword evidence="2" id="KW-0378">Hydrolase</keyword>
<keyword evidence="3" id="KW-1185">Reference proteome</keyword>
<dbReference type="InterPro" id="IPR029058">
    <property type="entry name" value="AB_hydrolase_fold"/>
</dbReference>
<proteinExistence type="predicted"/>
<dbReference type="SUPFAM" id="SSF50494">
    <property type="entry name" value="Trypsin-like serine proteases"/>
    <property type="match status" value="1"/>
</dbReference>
<dbReference type="PANTHER" id="PTHR36234">
    <property type="entry name" value="LYSYL ENDOPEPTIDASE"/>
    <property type="match status" value="1"/>
</dbReference>
<gene>
    <name evidence="2" type="ORF">RM590_18230</name>
</gene>
<dbReference type="GO" id="GO:0006508">
    <property type="term" value="P:proteolysis"/>
    <property type="evidence" value="ECO:0007669"/>
    <property type="project" value="UniProtKB-KW"/>
</dbReference>
<dbReference type="SUPFAM" id="SSF53474">
    <property type="entry name" value="alpha/beta-Hydrolases"/>
    <property type="match status" value="1"/>
</dbReference>
<dbReference type="EMBL" id="JAVREL010000010">
    <property type="protein sequence ID" value="MDT0344534.1"/>
    <property type="molecule type" value="Genomic_DNA"/>
</dbReference>
<dbReference type="GO" id="GO:0008233">
    <property type="term" value="F:peptidase activity"/>
    <property type="evidence" value="ECO:0007669"/>
    <property type="project" value="UniProtKB-KW"/>
</dbReference>
<sequence length="677" mass="74030">MITGERIRTEHERHLVAAGRRYRDSDPERATIERRRRDGAAFPDSGEAIAARATRLIERHGVPAAAAVASIHREPLVERAAFERIIGVSRQLQAWSFLPRGARAARTVGRLSMRERGRELPVGTGFLVSPSLLLTNHHVLPDEEAARQCFVEFDAQVTIDNTPGVATRLELDPDAFFTSHEPLDYALVPVRPGDDGRPPGETFGWNRLSAQLGKLVIDEPVNIVGHPMGRLKEIAVRHNALQVRLDDFLHYSTDTEPGSSGSPVFNDQWEVVALHHSGVPRTDPEGRVLRRDGAPWEPGDGENAIDWASNEGVRVSTILGHLATVSLDGGRGAFLAELGPESGLAPGAGPRPAGTAPPAPPAPPAADHAVLLGVTEARARRAALGGGRHLVFLHGRDQQEEEPEPLRRKWAAALNYGLTEAGLRPVDPADVWMPFYAKTLIDAMKPQERLPRPGERLTGEPARIFEPESPSTRRIYEELIDEAARRTGMPPAETVAVEGALWSGVVGRLQRQLSWLAARTDLDQWLIAAIFRDVAAYLDERRVREAVVEAVLRDMPDSGEVVLVAHSLGTVVAMDVISRLPPGLEVSLLVTAGSPLGMDSVHDRLFSGGPRRPERVGQWVNVWCPADAVTIGCPLADDWHGELTDLAVSNARERAHSIREYLSHRQAAEVIGRRPDH</sequence>
<evidence type="ECO:0000313" key="2">
    <source>
        <dbReference type="EMBL" id="MDT0344534.1"/>
    </source>
</evidence>
<dbReference type="InterPro" id="IPR008353">
    <property type="entry name" value="Peptidase_S1B_tx"/>
</dbReference>
<dbReference type="Gene3D" id="3.40.50.1820">
    <property type="entry name" value="alpha/beta hydrolase"/>
    <property type="match status" value="1"/>
</dbReference>
<dbReference type="InterPro" id="IPR009003">
    <property type="entry name" value="Peptidase_S1_PA"/>
</dbReference>
<dbReference type="Proteomes" id="UP001183246">
    <property type="component" value="Unassembled WGS sequence"/>
</dbReference>
<organism evidence="2 3">
    <name type="scientific">Streptomyces litchfieldiae</name>
    <dbReference type="NCBI Taxonomy" id="3075543"/>
    <lineage>
        <taxon>Bacteria</taxon>
        <taxon>Bacillati</taxon>
        <taxon>Actinomycetota</taxon>
        <taxon>Actinomycetes</taxon>
        <taxon>Kitasatosporales</taxon>
        <taxon>Streptomycetaceae</taxon>
        <taxon>Streptomyces</taxon>
    </lineage>
</organism>
<dbReference type="Pfam" id="PF13365">
    <property type="entry name" value="Trypsin_2"/>
    <property type="match status" value="1"/>
</dbReference>
<accession>A0ABU2MTX9</accession>
<name>A0ABU2MTX9_9ACTN</name>
<dbReference type="PANTHER" id="PTHR36234:SF5">
    <property type="entry name" value="LYSYL ENDOPEPTIDASE"/>
    <property type="match status" value="1"/>
</dbReference>
<comment type="caution">
    <text evidence="2">The sequence shown here is derived from an EMBL/GenBank/DDBJ whole genome shotgun (WGS) entry which is preliminary data.</text>
</comment>
<dbReference type="InterPro" id="IPR043504">
    <property type="entry name" value="Peptidase_S1_PA_chymotrypsin"/>
</dbReference>
<evidence type="ECO:0000256" key="1">
    <source>
        <dbReference type="SAM" id="MobiDB-lite"/>
    </source>
</evidence>
<protein>
    <submittedName>
        <fullName evidence="2">Serine protease</fullName>
    </submittedName>
</protein>
<feature type="compositionally biased region" description="Low complexity" evidence="1">
    <location>
        <begin position="345"/>
        <end position="354"/>
    </location>
</feature>
<reference evidence="3" key="1">
    <citation type="submission" date="2023-07" db="EMBL/GenBank/DDBJ databases">
        <title>30 novel species of actinomycetes from the DSMZ collection.</title>
        <authorList>
            <person name="Nouioui I."/>
        </authorList>
    </citation>
    <scope>NUCLEOTIDE SEQUENCE [LARGE SCALE GENOMIC DNA]</scope>
    <source>
        <strain evidence="3">DSM 44938</strain>
    </source>
</reference>
<dbReference type="Gene3D" id="2.40.10.10">
    <property type="entry name" value="Trypsin-like serine proteases"/>
    <property type="match status" value="2"/>
</dbReference>
<dbReference type="PRINTS" id="PR01774">
    <property type="entry name" value="EXFOLTOXIN"/>
</dbReference>
<keyword evidence="2" id="KW-0645">Protease</keyword>